<name>A0ABY3PV14_9PSED</name>
<evidence type="ECO:0000313" key="4">
    <source>
        <dbReference type="EMBL" id="UFP97498.1"/>
    </source>
</evidence>
<gene>
    <name evidence="4" type="ORF">KJY40_15600</name>
</gene>
<evidence type="ECO:0000256" key="2">
    <source>
        <dbReference type="ARBA" id="ARBA00022801"/>
    </source>
</evidence>
<evidence type="ECO:0000256" key="1">
    <source>
        <dbReference type="ARBA" id="ARBA00010515"/>
    </source>
</evidence>
<dbReference type="InterPro" id="IPR002168">
    <property type="entry name" value="Lipase_GDXG_HIS_AS"/>
</dbReference>
<protein>
    <submittedName>
        <fullName evidence="4">Alpha/beta hydrolase</fullName>
    </submittedName>
</protein>
<dbReference type="GO" id="GO:0016787">
    <property type="term" value="F:hydrolase activity"/>
    <property type="evidence" value="ECO:0007669"/>
    <property type="project" value="UniProtKB-KW"/>
</dbReference>
<dbReference type="PROSITE" id="PS01173">
    <property type="entry name" value="LIPASE_GDXG_HIS"/>
    <property type="match status" value="1"/>
</dbReference>
<keyword evidence="5" id="KW-1185">Reference proteome</keyword>
<dbReference type="EMBL" id="CP075567">
    <property type="protein sequence ID" value="UFP97498.1"/>
    <property type="molecule type" value="Genomic_DNA"/>
</dbReference>
<dbReference type="InterPro" id="IPR029058">
    <property type="entry name" value="AB_hydrolase_fold"/>
</dbReference>
<keyword evidence="2 4" id="KW-0378">Hydrolase</keyword>
<dbReference type="Gene3D" id="3.40.50.1820">
    <property type="entry name" value="alpha/beta hydrolase"/>
    <property type="match status" value="1"/>
</dbReference>
<accession>A0ABY3PV14</accession>
<dbReference type="InterPro" id="IPR050300">
    <property type="entry name" value="GDXG_lipolytic_enzyme"/>
</dbReference>
<organism evidence="4 5">
    <name type="scientific">Pseudomonas fitomaticsae</name>
    <dbReference type="NCBI Taxonomy" id="2837969"/>
    <lineage>
        <taxon>Bacteria</taxon>
        <taxon>Pseudomonadati</taxon>
        <taxon>Pseudomonadota</taxon>
        <taxon>Gammaproteobacteria</taxon>
        <taxon>Pseudomonadales</taxon>
        <taxon>Pseudomonadaceae</taxon>
        <taxon>Pseudomonas</taxon>
    </lineage>
</organism>
<sequence length="284" mass="31456">MDEISLTVEDARTALRQAQVTCVQDRVIESHGRSLPLRLYTPPGKGPFPVLVFFHGGGWVTGDLDTHDGFCRLMCEWAGCAVVAVDYARPPEHLFPAALEDCWTAFKWVTRQGAGSGLDTSAMAVAGGGSGGGMAAVISQRDAECDRPRICFQLLLYPLLDCHTRRRSHTKFAQGHGLTTDMLEWYLVHYLPPGISRTDTRLSPLLSLSLHGLPRTLIITCGHDVLRDEGRAYATRLRAAGVIVEHKEFSKMRHGFMNYPAAHEEARRALLLCARTLQAQFRSE</sequence>
<proteinExistence type="inferred from homology"/>
<dbReference type="Proteomes" id="UP001162907">
    <property type="component" value="Chromosome"/>
</dbReference>
<evidence type="ECO:0000313" key="5">
    <source>
        <dbReference type="Proteomes" id="UP001162907"/>
    </source>
</evidence>
<evidence type="ECO:0000259" key="3">
    <source>
        <dbReference type="Pfam" id="PF07859"/>
    </source>
</evidence>
<feature type="domain" description="Alpha/beta hydrolase fold-3" evidence="3">
    <location>
        <begin position="51"/>
        <end position="257"/>
    </location>
</feature>
<dbReference type="InterPro" id="IPR013094">
    <property type="entry name" value="AB_hydrolase_3"/>
</dbReference>
<dbReference type="RefSeq" id="WP_230731029.1">
    <property type="nucleotide sequence ID" value="NZ_CP075567.1"/>
</dbReference>
<dbReference type="PANTHER" id="PTHR48081:SF8">
    <property type="entry name" value="ALPHA_BETA HYDROLASE FOLD-3 DOMAIN-CONTAINING PROTEIN-RELATED"/>
    <property type="match status" value="1"/>
</dbReference>
<reference evidence="4 5" key="1">
    <citation type="journal article" date="2022" name="Int. J. Syst. Evol. Microbiol.">
        <title>Pseudomonas fitomaticsae sp. nov., isolated at Marimurtra Botanical Garden in Blanes, Catalonia, Spain.</title>
        <authorList>
            <person name="Atanasov K.E."/>
            <person name="Galbis D.M."/>
            <person name="Cornado D."/>
            <person name="Serpico A."/>
            <person name="Sanchez G."/>
            <person name="Bosch M."/>
            <person name="Ferrer A."/>
            <person name="Altabella T."/>
        </authorList>
    </citation>
    <scope>NUCLEOTIDE SEQUENCE [LARGE SCALE GENOMIC DNA]</scope>
    <source>
        <strain evidence="4 5">FIT81</strain>
    </source>
</reference>
<dbReference type="PANTHER" id="PTHR48081">
    <property type="entry name" value="AB HYDROLASE SUPERFAMILY PROTEIN C4A8.06C"/>
    <property type="match status" value="1"/>
</dbReference>
<dbReference type="Pfam" id="PF07859">
    <property type="entry name" value="Abhydrolase_3"/>
    <property type="match status" value="1"/>
</dbReference>
<dbReference type="SUPFAM" id="SSF53474">
    <property type="entry name" value="alpha/beta-Hydrolases"/>
    <property type="match status" value="1"/>
</dbReference>
<comment type="similarity">
    <text evidence="1">Belongs to the 'GDXG' lipolytic enzyme family.</text>
</comment>